<organism evidence="1 2">
    <name type="scientific">Chlamydomonas eustigma</name>
    <dbReference type="NCBI Taxonomy" id="1157962"/>
    <lineage>
        <taxon>Eukaryota</taxon>
        <taxon>Viridiplantae</taxon>
        <taxon>Chlorophyta</taxon>
        <taxon>core chlorophytes</taxon>
        <taxon>Chlorophyceae</taxon>
        <taxon>CS clade</taxon>
        <taxon>Chlamydomonadales</taxon>
        <taxon>Chlamydomonadaceae</taxon>
        <taxon>Chlamydomonas</taxon>
    </lineage>
</organism>
<proteinExistence type="predicted"/>
<dbReference type="Pfam" id="PF05742">
    <property type="entry name" value="TANGO2"/>
    <property type="match status" value="1"/>
</dbReference>
<dbReference type="PANTHER" id="PTHR17985:SF8">
    <property type="entry name" value="TRANSPORT AND GOLGI ORGANIZATION PROTEIN 2 HOMOLOG"/>
    <property type="match status" value="1"/>
</dbReference>
<dbReference type="OrthoDB" id="191601at2759"/>
<evidence type="ECO:0000313" key="1">
    <source>
        <dbReference type="EMBL" id="GAX77084.1"/>
    </source>
</evidence>
<sequence>MCISFFGLNAFQFSPSVRFLLAFGRDEFIERETLPSHEWSQTEPTIIAGRDMRGGGTWLGVSPNNARLAFLTNLKEHDPDPGQLAKRGVIHHKLSRGNLVTGFLSSRDAPEAYMSALDRYAFHGFNLIAVDLMQPRMAYCSNPLSQEELGCKLPINQSDKQGCKLPSNQSNTLRDDLRIGPMILTQGKIYGMSNGFLGEWRKVEAGIQDLRKVMEGEGFSASSEDAATLCHPQGEGLYGTRSQTVFVAWTDGSAELRERCLDTKTLTWTDIISHKFKISGNDDVPNGATSPN</sequence>
<reference evidence="1 2" key="1">
    <citation type="submission" date="2017-08" db="EMBL/GenBank/DDBJ databases">
        <title>Acidophilic green algal genome provides insights into adaptation to an acidic environment.</title>
        <authorList>
            <person name="Hirooka S."/>
            <person name="Hirose Y."/>
            <person name="Kanesaki Y."/>
            <person name="Higuchi S."/>
            <person name="Fujiwara T."/>
            <person name="Onuma R."/>
            <person name="Era A."/>
            <person name="Ohbayashi R."/>
            <person name="Uzuka A."/>
            <person name="Nozaki H."/>
            <person name="Yoshikawa H."/>
            <person name="Miyagishima S.Y."/>
        </authorList>
    </citation>
    <scope>NUCLEOTIDE SEQUENCE [LARGE SCALE GENOMIC DNA]</scope>
    <source>
        <strain evidence="1 2">NIES-2499</strain>
    </source>
</reference>
<dbReference type="InterPro" id="IPR008551">
    <property type="entry name" value="TANGO2"/>
</dbReference>
<comment type="caution">
    <text evidence="1">The sequence shown here is derived from an EMBL/GenBank/DDBJ whole genome shotgun (WGS) entry which is preliminary data.</text>
</comment>
<accession>A0A250X1V7</accession>
<gene>
    <name evidence="1" type="ORF">CEUSTIGMA_g4530.t1</name>
</gene>
<evidence type="ECO:0000313" key="2">
    <source>
        <dbReference type="Proteomes" id="UP000232323"/>
    </source>
</evidence>
<dbReference type="PANTHER" id="PTHR17985">
    <property type="entry name" value="SER/THR-RICH PROTEIN T10 IN DGCR REGION"/>
    <property type="match status" value="1"/>
</dbReference>
<protein>
    <recommendedName>
        <fullName evidence="3">Transport and Golgi organization protein 2 homolog</fullName>
    </recommendedName>
</protein>
<evidence type="ECO:0008006" key="3">
    <source>
        <dbReference type="Google" id="ProtNLM"/>
    </source>
</evidence>
<keyword evidence="2" id="KW-1185">Reference proteome</keyword>
<dbReference type="AlphaFoldDB" id="A0A250X1V7"/>
<dbReference type="EMBL" id="BEGY01000022">
    <property type="protein sequence ID" value="GAX77084.1"/>
    <property type="molecule type" value="Genomic_DNA"/>
</dbReference>
<name>A0A250X1V7_9CHLO</name>
<dbReference type="Proteomes" id="UP000232323">
    <property type="component" value="Unassembled WGS sequence"/>
</dbReference>